<evidence type="ECO:0000313" key="1">
    <source>
        <dbReference type="EMBL" id="KXV22267.1"/>
    </source>
</evidence>
<sequence>MSLLLPHLRRVRIEAEGLTATQWSSAQDKAKLANAILAFVAKGLPEEGFSKALYQRVSQMWGFIACFNRNGFAGRYFSTTQGRLAFLDQIIARGGIGDPAWTWSDVESRIAALLVEHQVLDLYRTELRQETVRGEQALLRRLIDRHGVPADHAGRISLAPALSATLSRQQPVQMGLL</sequence>
<protein>
    <submittedName>
        <fullName evidence="1">Uncharacterized protein</fullName>
    </submittedName>
</protein>
<dbReference type="AlphaFoldDB" id="A0A149S692"/>
<dbReference type="PATRIC" id="fig|442.8.peg.877"/>
<name>A0A149S692_GLUOY</name>
<proteinExistence type="predicted"/>
<gene>
    <name evidence="1" type="ORF">AD934_01585</name>
</gene>
<dbReference type="RefSeq" id="WP_062499753.1">
    <property type="nucleotide sequence ID" value="NZ_LHZG01000100.1"/>
</dbReference>
<dbReference type="Proteomes" id="UP000075655">
    <property type="component" value="Unassembled WGS sequence"/>
</dbReference>
<dbReference type="EMBL" id="LHZG01000100">
    <property type="protein sequence ID" value="KXV22267.1"/>
    <property type="molecule type" value="Genomic_DNA"/>
</dbReference>
<comment type="caution">
    <text evidence="1">The sequence shown here is derived from an EMBL/GenBank/DDBJ whole genome shotgun (WGS) entry which is preliminary data.</text>
</comment>
<accession>A0A149S692</accession>
<reference evidence="1 2" key="1">
    <citation type="submission" date="2015-06" db="EMBL/GenBank/DDBJ databases">
        <title>Improved classification and identification of acetic acid bacteria using matrix-assisted laser desorption/ionization time-of-flight mass spectrometry; Gluconobacter nephelii and Gluconobacter uchimurae are later heterotypic synonyms of Gluconobacter japonicus and Gluconobacter oxydans, respectively.</title>
        <authorList>
            <person name="Li L."/>
            <person name="Cleenwerck I."/>
            <person name="De Vuyst L."/>
            <person name="Vandamme P."/>
        </authorList>
    </citation>
    <scope>NUCLEOTIDE SEQUENCE [LARGE SCALE GENOMIC DNA]</scope>
    <source>
        <strain evidence="1 2">LMG 1676</strain>
    </source>
</reference>
<organism evidence="1 2">
    <name type="scientific">Gluconobacter oxydans</name>
    <name type="common">Gluconobacter suboxydans</name>
    <dbReference type="NCBI Taxonomy" id="442"/>
    <lineage>
        <taxon>Bacteria</taxon>
        <taxon>Pseudomonadati</taxon>
        <taxon>Pseudomonadota</taxon>
        <taxon>Alphaproteobacteria</taxon>
        <taxon>Acetobacterales</taxon>
        <taxon>Acetobacteraceae</taxon>
        <taxon>Gluconobacter</taxon>
    </lineage>
</organism>
<evidence type="ECO:0000313" key="2">
    <source>
        <dbReference type="Proteomes" id="UP000075655"/>
    </source>
</evidence>